<keyword evidence="1" id="KW-1133">Transmembrane helix</keyword>
<feature type="transmembrane region" description="Helical" evidence="1">
    <location>
        <begin position="38"/>
        <end position="56"/>
    </location>
</feature>
<name>A0A0V0H0I8_SOLCH</name>
<keyword evidence="1" id="KW-0472">Membrane</keyword>
<dbReference type="AlphaFoldDB" id="A0A0V0H0I8"/>
<reference evidence="2" key="1">
    <citation type="submission" date="2015-12" db="EMBL/GenBank/DDBJ databases">
        <title>Gene expression during late stages of embryo sac development: a critical building block for successful pollen-pistil interactions.</title>
        <authorList>
            <person name="Liu Y."/>
            <person name="Joly V."/>
            <person name="Sabar M."/>
            <person name="Matton D.P."/>
        </authorList>
    </citation>
    <scope>NUCLEOTIDE SEQUENCE</scope>
</reference>
<evidence type="ECO:0000256" key="1">
    <source>
        <dbReference type="SAM" id="Phobius"/>
    </source>
</evidence>
<keyword evidence="1" id="KW-0812">Transmembrane</keyword>
<feature type="non-terminal residue" evidence="2">
    <location>
        <position position="1"/>
    </location>
</feature>
<proteinExistence type="predicted"/>
<organism evidence="2">
    <name type="scientific">Solanum chacoense</name>
    <name type="common">Chaco potato</name>
    <dbReference type="NCBI Taxonomy" id="4108"/>
    <lineage>
        <taxon>Eukaryota</taxon>
        <taxon>Viridiplantae</taxon>
        <taxon>Streptophyta</taxon>
        <taxon>Embryophyta</taxon>
        <taxon>Tracheophyta</taxon>
        <taxon>Spermatophyta</taxon>
        <taxon>Magnoliopsida</taxon>
        <taxon>eudicotyledons</taxon>
        <taxon>Gunneridae</taxon>
        <taxon>Pentapetalae</taxon>
        <taxon>asterids</taxon>
        <taxon>lamiids</taxon>
        <taxon>Solanales</taxon>
        <taxon>Solanaceae</taxon>
        <taxon>Solanoideae</taxon>
        <taxon>Solaneae</taxon>
        <taxon>Solanum</taxon>
    </lineage>
</organism>
<sequence length="74" mass="8666">CITFFQIYLFGLLKSQLCNILFIICWQDEGFDVQTSGYGTISVFVVSSFSVSFVRVKFSGFLNEKQYYQDWLCF</sequence>
<dbReference type="EMBL" id="GEDG01027339">
    <property type="protein sequence ID" value="JAP13909.1"/>
    <property type="molecule type" value="Transcribed_RNA"/>
</dbReference>
<accession>A0A0V0H0I8</accession>
<feature type="transmembrane region" description="Helical" evidence="1">
    <location>
        <begin position="7"/>
        <end position="26"/>
    </location>
</feature>
<protein>
    <submittedName>
        <fullName evidence="2">Putative ovule protein</fullName>
    </submittedName>
</protein>
<evidence type="ECO:0000313" key="2">
    <source>
        <dbReference type="EMBL" id="JAP13909.1"/>
    </source>
</evidence>